<feature type="transmembrane region" description="Helical" evidence="2">
    <location>
        <begin position="375"/>
        <end position="396"/>
    </location>
</feature>
<gene>
    <name evidence="3" type="ORF">GCM10007932_45050</name>
</gene>
<proteinExistence type="predicted"/>
<evidence type="ECO:0000256" key="2">
    <source>
        <dbReference type="SAM" id="Phobius"/>
    </source>
</evidence>
<dbReference type="NCBIfam" id="TIGR03503">
    <property type="entry name" value="TIGR03503 family protein"/>
    <property type="match status" value="1"/>
</dbReference>
<organism evidence="3 4">
    <name type="scientific">Vibrio penaeicida</name>
    <dbReference type="NCBI Taxonomy" id="104609"/>
    <lineage>
        <taxon>Bacteria</taxon>
        <taxon>Pseudomonadati</taxon>
        <taxon>Pseudomonadota</taxon>
        <taxon>Gammaproteobacteria</taxon>
        <taxon>Vibrionales</taxon>
        <taxon>Vibrionaceae</taxon>
        <taxon>Vibrio</taxon>
    </lineage>
</organism>
<dbReference type="NCBIfam" id="NF041940">
    <property type="entry name" value="choice_anch_X"/>
    <property type="match status" value="1"/>
</dbReference>
<dbReference type="AlphaFoldDB" id="A0AAV5NXX5"/>
<dbReference type="Proteomes" id="UP001156690">
    <property type="component" value="Unassembled WGS sequence"/>
</dbReference>
<keyword evidence="2" id="KW-1133">Transmembrane helix</keyword>
<name>A0AAV5NXX5_9VIBR</name>
<protein>
    <submittedName>
        <fullName evidence="3">Glutamate synthase</fullName>
    </submittedName>
</protein>
<keyword evidence="1" id="KW-0175">Coiled coil</keyword>
<keyword evidence="2" id="KW-0812">Transmembrane</keyword>
<keyword evidence="2" id="KW-0472">Membrane</keyword>
<evidence type="ECO:0000313" key="4">
    <source>
        <dbReference type="Proteomes" id="UP001156690"/>
    </source>
</evidence>
<evidence type="ECO:0000313" key="3">
    <source>
        <dbReference type="EMBL" id="GLQ75143.1"/>
    </source>
</evidence>
<evidence type="ECO:0000256" key="1">
    <source>
        <dbReference type="SAM" id="Coils"/>
    </source>
</evidence>
<reference evidence="4" key="1">
    <citation type="journal article" date="2019" name="Int. J. Syst. Evol. Microbiol.">
        <title>The Global Catalogue of Microorganisms (GCM) 10K type strain sequencing project: providing services to taxonomists for standard genome sequencing and annotation.</title>
        <authorList>
            <consortium name="The Broad Institute Genomics Platform"/>
            <consortium name="The Broad Institute Genome Sequencing Center for Infectious Disease"/>
            <person name="Wu L."/>
            <person name="Ma J."/>
        </authorList>
    </citation>
    <scope>NUCLEOTIDE SEQUENCE [LARGE SCALE GENOMIC DNA]</scope>
    <source>
        <strain evidence="4">NBRC 15640</strain>
    </source>
</reference>
<dbReference type="InterPro" id="IPR020010">
    <property type="entry name" value="CHP03503"/>
</dbReference>
<sequence>MWRILIPLLLVFAAGVSSEESESSIRLLDNRFRVDPSISQASFIIYRKRNSQSVVLVRPDGKKYYAWSHPENVRWYEESGMDIISIDDPMPGPWQAVGKVHPSNNIKILSNLKLSVDRFPQRLYMGESTKFTAQLRHDDKPLILRDFLDRVNLKVTFTKYVENEASLSSDARPKPQVMGEFEDDGQGLDEYPGDGVFTVELPIQIEPGKYRARITSGNGIFLRSIEQTILVYPTPLSAEFMQARSETMNHSITVTGEEGAIKPGSIAVSIEQTTPEGKEMITQGQSDEDSLKAYFGLPNAAMPGKHTWSGIAFATEAATERELVFRFAEQSFSVVEKVDVEASMQAFKQAQDEKRMLEEQAIREQEREDERFKGMMIIMIGNLIAIILGIVVWFVVRKIKMKKAQMPEMQLSMPPKG</sequence>
<dbReference type="EMBL" id="BSNX01000067">
    <property type="protein sequence ID" value="GLQ75143.1"/>
    <property type="molecule type" value="Genomic_DNA"/>
</dbReference>
<feature type="coiled-coil region" evidence="1">
    <location>
        <begin position="340"/>
        <end position="368"/>
    </location>
</feature>
<comment type="caution">
    <text evidence="3">The sequence shown here is derived from an EMBL/GenBank/DDBJ whole genome shotgun (WGS) entry which is preliminary data.</text>
</comment>
<dbReference type="RefSeq" id="WP_126605805.1">
    <property type="nucleotide sequence ID" value="NZ_AP025144.1"/>
</dbReference>
<accession>A0AAV5NXX5</accession>
<keyword evidence="4" id="KW-1185">Reference proteome</keyword>